<dbReference type="Gene3D" id="1.10.260.40">
    <property type="entry name" value="lambda repressor-like DNA-binding domains"/>
    <property type="match status" value="1"/>
</dbReference>
<gene>
    <name evidence="1" type="ORF">CSW64_15000</name>
</gene>
<dbReference type="InterPro" id="IPR010982">
    <property type="entry name" value="Lambda_DNA-bd_dom_sf"/>
</dbReference>
<evidence type="ECO:0000313" key="2">
    <source>
        <dbReference type="Proteomes" id="UP000228945"/>
    </source>
</evidence>
<dbReference type="Proteomes" id="UP000228945">
    <property type="component" value="Chromosome"/>
</dbReference>
<organism evidence="1 2">
    <name type="scientific">Caulobacter mirabilis</name>
    <dbReference type="NCBI Taxonomy" id="69666"/>
    <lineage>
        <taxon>Bacteria</taxon>
        <taxon>Pseudomonadati</taxon>
        <taxon>Pseudomonadota</taxon>
        <taxon>Alphaproteobacteria</taxon>
        <taxon>Caulobacterales</taxon>
        <taxon>Caulobacteraceae</taxon>
        <taxon>Caulobacter</taxon>
    </lineage>
</organism>
<reference evidence="1 2" key="1">
    <citation type="submission" date="2017-10" db="EMBL/GenBank/DDBJ databases">
        <title>Genome sequence of Caulobacter mirabilis FWC38.</title>
        <authorList>
            <person name="Fiebig A."/>
            <person name="Crosson S."/>
        </authorList>
    </citation>
    <scope>NUCLEOTIDE SEQUENCE [LARGE SCALE GENOMIC DNA]</scope>
    <source>
        <strain evidence="1 2">FWC 38</strain>
    </source>
</reference>
<dbReference type="EMBL" id="CP024201">
    <property type="protein sequence ID" value="ATQ43610.1"/>
    <property type="molecule type" value="Genomic_DNA"/>
</dbReference>
<dbReference type="GO" id="GO:0003677">
    <property type="term" value="F:DNA binding"/>
    <property type="evidence" value="ECO:0007669"/>
    <property type="project" value="InterPro"/>
</dbReference>
<name>A0A2D2B035_9CAUL</name>
<proteinExistence type="predicted"/>
<accession>A0A2D2B035</accession>
<protein>
    <recommendedName>
        <fullName evidence="3">HTH cro/C1-type domain-containing protein</fullName>
    </recommendedName>
</protein>
<evidence type="ECO:0000313" key="1">
    <source>
        <dbReference type="EMBL" id="ATQ43610.1"/>
    </source>
</evidence>
<dbReference type="AlphaFoldDB" id="A0A2D2B035"/>
<dbReference type="OrthoDB" id="461984at2"/>
<dbReference type="SUPFAM" id="SSF47413">
    <property type="entry name" value="lambda repressor-like DNA-binding domains"/>
    <property type="match status" value="1"/>
</dbReference>
<dbReference type="RefSeq" id="WP_099622859.1">
    <property type="nucleotide sequence ID" value="NZ_CP024201.1"/>
</dbReference>
<dbReference type="KEGG" id="cmb:CSW64_15000"/>
<keyword evidence="2" id="KW-1185">Reference proteome</keyword>
<evidence type="ECO:0008006" key="3">
    <source>
        <dbReference type="Google" id="ProtNLM"/>
    </source>
</evidence>
<sequence>MILPSPRPDLPTDDAAAPSEAICARAEVQRIRWLTGLSQTAFAQVFAIDPDALRDVEAGRVRPDPSLRAHIRNIVHDPRALSSATR</sequence>